<feature type="domain" description="Sushi" evidence="8">
    <location>
        <begin position="3068"/>
        <end position="3130"/>
    </location>
</feature>
<feature type="domain" description="Sushi" evidence="8">
    <location>
        <begin position="2810"/>
        <end position="2876"/>
    </location>
</feature>
<keyword evidence="4" id="KW-0325">Glycoprotein</keyword>
<feature type="domain" description="Sushi" evidence="8">
    <location>
        <begin position="1355"/>
        <end position="1425"/>
    </location>
</feature>
<proteinExistence type="predicted"/>
<feature type="domain" description="Sushi" evidence="8">
    <location>
        <begin position="3399"/>
        <end position="3461"/>
    </location>
</feature>
<dbReference type="InterPro" id="IPR001879">
    <property type="entry name" value="GPCR_2_extracellular_dom"/>
</dbReference>
<feature type="domain" description="Sushi" evidence="8">
    <location>
        <begin position="209"/>
        <end position="269"/>
    </location>
</feature>
<feature type="domain" description="Sushi" evidence="8">
    <location>
        <begin position="3530"/>
        <end position="3595"/>
    </location>
</feature>
<feature type="domain" description="Sushi" evidence="8">
    <location>
        <begin position="455"/>
        <end position="514"/>
    </location>
</feature>
<dbReference type="Pfam" id="PF00084">
    <property type="entry name" value="Sushi"/>
    <property type="match status" value="34"/>
</dbReference>
<feature type="domain" description="Sushi" evidence="8">
    <location>
        <begin position="2493"/>
        <end position="2551"/>
    </location>
</feature>
<feature type="domain" description="Sushi" evidence="8">
    <location>
        <begin position="2293"/>
        <end position="2352"/>
    </location>
</feature>
<feature type="region of interest" description="Disordered" evidence="6">
    <location>
        <begin position="523"/>
        <end position="542"/>
    </location>
</feature>
<evidence type="ECO:0000313" key="10">
    <source>
        <dbReference type="Proteomes" id="UP000749559"/>
    </source>
</evidence>
<dbReference type="PANTHER" id="PTHR19325:SF575">
    <property type="entry name" value="LOCOMOTION-RELATED PROTEIN HIKARU GENKI"/>
    <property type="match status" value="1"/>
</dbReference>
<feature type="domain" description="Sushi" evidence="8">
    <location>
        <begin position="3462"/>
        <end position="3529"/>
    </location>
</feature>
<feature type="domain" description="Sushi" evidence="8">
    <location>
        <begin position="2217"/>
        <end position="2292"/>
    </location>
</feature>
<evidence type="ECO:0000256" key="6">
    <source>
        <dbReference type="SAM" id="MobiDB-lite"/>
    </source>
</evidence>
<dbReference type="Proteomes" id="UP000749559">
    <property type="component" value="Unassembled WGS sequence"/>
</dbReference>
<feature type="region of interest" description="Disordered" evidence="6">
    <location>
        <begin position="40"/>
        <end position="105"/>
    </location>
</feature>
<feature type="domain" description="Sushi" evidence="8">
    <location>
        <begin position="2155"/>
        <end position="2216"/>
    </location>
</feature>
<sequence>MTCPAFPTPPECVRTPDIDPIPCGVKVTIQCPDDVVIELSDGTKVSEKEFTCEPPEEEPEDPDKPRRRKPKPPNLDGPPPQTKPRCPNVMPPANGQIDTPRSARPPYIPPESIAFTCNPCFKLVAADGSTSDTITCQENGRFEKDPPTCVSVECTQLSNPVNGRVIQSSSSCNAVATYQCNECFSLSGSSTRSCEAQGWSGTAPTCIALTCPGIPSNPVGGTVSSRSNTCGTTVSYSCNGQCATLIGSPTRTCLPSGQWDNPTEPTCQSVQCLPFPTDIPNGQVTPKANTCETTLTYSCTDPCAELVGQATRTCLSTGQWSPQNPPSCQITSCPFISIANAQVSSTNTRCGTTVTVTCNPGFELSGQSQVTCRKIGNQPAAWSPGLPTCGQSNCNPPPQVPQNGAISTTGSSVGTVVTYTCNECYERVGTPTRRCVAQFNGPQWDVPQEPTCQIIQCEQLNLPNGQVFGTQACGQSVQFQCNFGFRRIGATSATCVPNNQGGADWSNPVPSCQRRCPFMGNGVQSTKDPTSPRPDPSDNTYSPGDRLVFVCPDCFEIVPDNPNSPGDPDRLCQQDGTWDNPIPPDCRPVTCPPLGSTNANPSTADNTCGQTVQYGCDSPCQELDGPDQRTCLQSGQWSTPNEPRCQTISCEPRPNNIANGRASTTDQTCQTIVTYSCDECYTLRGAPQRICNPDKQWQPAQEPFCESLTCAPLTIPNGVARGTNECNSFVTIDCNPGFVRQGTSSLRCAPVPGDPTRVRYEGAPATCGRVRCPYPMPDDPNVEIVPGSATPDSSNTFAPNEQVNFRCRECFTLDPGNGANPDTVTCLSTGIVDKPPPTCSPVTCPQLSDPSPGSVFTPNNNCGSQARYSCPRCFSLDGPSVRECGENGQWTPFQEPVCLPLRCDTLSLQNGQVSGSPNCDSTVTITCNQGFELNGDRSLTCQPVPGDPSRVAYDRPLPSCGRVRCPYPMPNDPNSEIVENISADRDPIDNTFGPNEFVVFRCKECFSIVPDSNGVEQDTVTCLPSGNVDRQPPFCQSVTCSPRPTTPNQGSVSSTDNTCNTVVTYDCNNCYRLTGPNSRTCLPSGQWSQLQEPVCTQLRCDELSVANGIVSGSPNCNSQVTIECNQGFTRSGPSTKRCVPDPNDPTRAIYEPQQPTVCSQIRCPYPMPTDPNSEVVPGSAIPDFDDTIGPGDTVRYRCLGCYEISPDPITGSPEDSVTCQQDGSLLGSPPSCQLKRCEPAPSDPSPGTVSPKDNTCGTAVRYSCPRCYQLEGQSTRVCLPSGQWSDPAEPTCQRLECRTFTVANGQVSGSKSCDNSVTVTCDPGFTIQGPATLACVPVGSDRAEYSGPQPTCGQVRCPYPMPNIDSFIVEDESARRAATFGPGEQVVFKCRECYSIRPDSSGNQEDTVFCQENGETLGSPPRCDKLSCSELPAPLNGRRFPSVGNNECGDRFFFQCNSGFEPKGSKINTVICVDTGRGDAQWNNDPLTCSARCNYRFPPSNGDFADDSADPSPSDNRYSPGDVVKFKCNPCYELVGQDTSNCQADGSYDTRIPECERLVCPPLSEAPGLTISSQSRLCGRTVSFDCQDGFRKVGGVATAECRETFPGSGQAQWSGQPPTCTRIECPDPMTPLNGAVDRSPGATSAKPYTPGDMVTFVCNDCYKIAVGPGGIPDDEIMCLESGTWDAPSPTCERVTCSPAPSNPRNGRVDSTSTDCEATVTYSCDTCYRLVGDQSRTCSNNGIWTPTREPTCQIKTCTDVSSVLPPNVIILNQDNNCGGKIEFACNQEFSLNGAASLDCLEESSGDGATWSGSLPTCSQNTCPNPMPAQLRRGNIPAVLVGSQSDSAPFTPSESLFFRCDDPCYQLSENRDGDRNPRITCLSSLMFDYPQQQCEPVKCSPTPINPPNGRVDSTNDECRSVVTYSCNDCYRLQGTNSKVCTPNGIWDPSEGTTCILKQCPALTPPQNGFIVVPKTDCGQEVQFRCDDGYTLQGRDRLTCQNGIGDSAAWNVQPPTCQLEICKNPMPSTLRPGNQEAVLDEGPSAQSPYTEGAILLFKCTDPCFRILSPENTEGQRRPDINCESDLEFNAPEPQCEPISCSPAPFNPPNGQVDFTDSACDTTVRYTCNSCYALSGAPTRTCRPDGFWDPFPVPSCILKQCEPLVAPLNGRILSLNSACGTEVQFACNQFYSLRGSSVLTCQDSGPNSAEWSGDIPRCEQNTCENPMPANLRPGNVKAVLDVDNSPSPPYLSGATLLYKCEDRCFKIAEDNTGNDSPIITCQNNLEFDRPEPQCERITCSPPPSNPANGAVDSTSAECGKPIEYNCNECYRLTGAPFRACTFQGMWMPTNVPTCQLKKCRELPDIDNGDILFRTTDCGNEVKYVCEPLFSLVGSDTLRCVDSGGRGAVWDNEPPSCEQQSCPNPMPPILRPGNRRAIPALDGSNLDEPPYIPGTTLVYKCDDECFQIAENSNGERRPDITCQNDLSFSDRIPQCEPKGCRPAPVNPTNGAVSSTDTACGTTVDYSCDSCYRLQGPSSRACESNLWTPPFIPTCEQLTCRQLRAPENGRFSPNSNVCDPNRRVTFTCTDGFSLVGNRVLTCSDVGGTAAWSGNEPTCQMNVCSEPMPPSPIPPGTKDPFIDPSNSDPPPYTPGEEVTYACPNCYDISRNARGQRDPTIECLNSMVFDDKIPRCEKKTCRGAIIAPENGAVSNTDNTCGNSVVYTCDQCYTLSDPTAASRACTPTGWVPQNQPTCRRVTCEDLTSPANGEIIEENRDCQGRARFRCSSGYRISGSDTLICQPNGRWNAPRPACAFDECPFILPPVNGGFTSDSDTPPYSLGSEVSLECDPCYKIQRGPPGSGKDKVQCTTSGWDGELNSCERLKCERFSGIMSGVITGQNELCGDFAPGEGTVTFLCNSGFEIDGAPTLKCIDRNGEAAWDKPKPTCVPKTCPGIQPPDNGGFNPIGSSIPPYTAGDTVAFICNQCYKLTPNLNSIKCETSGDWNRDVPQCIGPSECQGLPSNPRNGEVDLRDKRCGTTVTYSCNTCYSLQGDEERECTVNGWRPQAEPSCKLLQCADDLPVPENGVILEENNDCDKSVRFGCKPGFNLQGPSTVTCQQDGPNSANWQGPFPTCTSNVCTFDIETEGVIENGEIDLNPAKTDEPPYVPGSKITWKCAPCYEIARGRDDKTIPTITCTDKFKWDRPVPRCTIKRCFPSPASPANGVSSSVDNKCGTKVFYTCNDCYKPDDISLTIRQCSEDGWRPKQAPICVEISCEELPPPNFGRIVRQNKACRGTVEFACDEGYTLNGENNIRCISVGGFAFWEFDPPICSKSTCPDPMNSPPENGFIVSEDSSPPPYQVNDIIAYSCRPCYIIARNADNERDGDIQCTDAKVWDSPTPTCELLKCPKLTAPENGAIVQEDRDCDGTVGASFTCDDGFELIGPQQILCVSEGNGAKWNDNPPTCGATACGLPPDIENGQIDPRGTSPPPFTEGDIVKYRCDACYYIKPAADGTKREESMCLANGNWETPPICTLLSCPQVSAPRNGGRTPKRNNNECGKFITFKCNDGFEPGGNKVSRINCIRKSEDKADWDNVPQTCVPG</sequence>
<feature type="domain" description="Sushi" evidence="8">
    <location>
        <begin position="1235"/>
        <end position="1294"/>
    </location>
</feature>
<dbReference type="SMART" id="SM00032">
    <property type="entry name" value="CCP"/>
    <property type="match status" value="52"/>
</dbReference>
<feature type="domain" description="Sushi" evidence="8">
    <location>
        <begin position="1295"/>
        <end position="1354"/>
    </location>
</feature>
<evidence type="ECO:0000259" key="7">
    <source>
        <dbReference type="PROSITE" id="PS50227"/>
    </source>
</evidence>
<feature type="compositionally biased region" description="Pro residues" evidence="6">
    <location>
        <begin position="72"/>
        <end position="82"/>
    </location>
</feature>
<feature type="domain" description="Sushi" evidence="8">
    <location>
        <begin position="648"/>
        <end position="707"/>
    </location>
</feature>
<dbReference type="InterPro" id="IPR050350">
    <property type="entry name" value="Compl-Cell_Adhes-Reg"/>
</dbReference>
<dbReference type="InterPro" id="IPR000436">
    <property type="entry name" value="Sushi_SCR_CCP_dom"/>
</dbReference>
<accession>A0A8S4NS22</accession>
<dbReference type="EMBL" id="CAIIXF020000005">
    <property type="protein sequence ID" value="CAH1783116.1"/>
    <property type="molecule type" value="Genomic_DNA"/>
</dbReference>
<feature type="domain" description="Sushi" evidence="8">
    <location>
        <begin position="392"/>
        <end position="454"/>
    </location>
</feature>
<feature type="domain" description="Sushi" evidence="8">
    <location>
        <begin position="2944"/>
        <end position="3007"/>
    </location>
</feature>
<feature type="domain" description="Sushi" evidence="8">
    <location>
        <begin position="2877"/>
        <end position="2943"/>
    </location>
</feature>
<feature type="domain" description="Sushi" evidence="8">
    <location>
        <begin position="1161"/>
        <end position="1234"/>
    </location>
</feature>
<keyword evidence="3 5" id="KW-1015">Disulfide bond</keyword>
<feature type="domain" description="Sushi" evidence="8">
    <location>
        <begin position="3009"/>
        <end position="3067"/>
    </location>
</feature>
<feature type="domain" description="Sushi" evidence="8">
    <location>
        <begin position="3328"/>
        <end position="3398"/>
    </location>
</feature>
<feature type="domain" description="G-protein coupled receptors family 2 profile 1" evidence="7">
    <location>
        <begin position="806"/>
        <end position="907"/>
    </location>
</feature>
<evidence type="ECO:0000256" key="1">
    <source>
        <dbReference type="ARBA" id="ARBA00022659"/>
    </source>
</evidence>
<evidence type="ECO:0000256" key="2">
    <source>
        <dbReference type="ARBA" id="ARBA00022737"/>
    </source>
</evidence>
<feature type="disulfide bond" evidence="5">
    <location>
        <begin position="1528"/>
        <end position="1555"/>
    </location>
</feature>
<feature type="domain" description="Sushi" evidence="8">
    <location>
        <begin position="2353"/>
        <end position="2414"/>
    </location>
</feature>
<feature type="domain" description="Sushi" evidence="8">
    <location>
        <begin position="770"/>
        <end position="841"/>
    </location>
</feature>
<comment type="caution">
    <text evidence="9">The sequence shown here is derived from an EMBL/GenBank/DDBJ whole genome shotgun (WGS) entry which is preliminary data.</text>
</comment>
<dbReference type="GO" id="GO:0016020">
    <property type="term" value="C:membrane"/>
    <property type="evidence" value="ECO:0007669"/>
    <property type="project" value="InterPro"/>
</dbReference>
<dbReference type="InterPro" id="IPR035976">
    <property type="entry name" value="Sushi/SCR/CCP_sf"/>
</dbReference>
<dbReference type="GO" id="GO:0004930">
    <property type="term" value="F:G protein-coupled receptor activity"/>
    <property type="evidence" value="ECO:0007669"/>
    <property type="project" value="InterPro"/>
</dbReference>
<comment type="caution">
    <text evidence="5">Lacks conserved residue(s) required for the propagation of feature annotation.</text>
</comment>
<feature type="domain" description="Sushi" evidence="8">
    <location>
        <begin position="2752"/>
        <end position="2809"/>
    </location>
</feature>
<dbReference type="PROSITE" id="PS50227">
    <property type="entry name" value="G_PROTEIN_RECEP_F2_3"/>
    <property type="match status" value="1"/>
</dbReference>
<feature type="domain" description="Sushi" evidence="8">
    <location>
        <begin position="2415"/>
        <end position="2492"/>
    </location>
</feature>
<feature type="disulfide bond" evidence="5">
    <location>
        <begin position="2522"/>
        <end position="2549"/>
    </location>
</feature>
<feature type="domain" description="Sushi" evidence="8">
    <location>
        <begin position="2095"/>
        <end position="2154"/>
    </location>
</feature>
<feature type="domain" description="Sushi" evidence="8">
    <location>
        <begin position="331"/>
        <end position="391"/>
    </location>
</feature>
<dbReference type="OrthoDB" id="6127264at2759"/>
<feature type="disulfide bond" evidence="5">
    <location>
        <begin position="2780"/>
        <end position="2807"/>
    </location>
</feature>
<keyword evidence="10" id="KW-1185">Reference proteome</keyword>
<protein>
    <submittedName>
        <fullName evidence="9">Uncharacterized protein</fullName>
    </submittedName>
</protein>
<feature type="domain" description="Sushi" evidence="8">
    <location>
        <begin position="84"/>
        <end position="151"/>
    </location>
</feature>
<feature type="domain" description="Sushi" evidence="8">
    <location>
        <begin position="1558"/>
        <end position="1622"/>
    </location>
</feature>
<dbReference type="PROSITE" id="PS50923">
    <property type="entry name" value="SUSHI"/>
    <property type="match status" value="46"/>
</dbReference>
<evidence type="ECO:0000256" key="4">
    <source>
        <dbReference type="ARBA" id="ARBA00023180"/>
    </source>
</evidence>
<feature type="domain" description="Sushi" evidence="8">
    <location>
        <begin position="1955"/>
        <end position="2016"/>
    </location>
</feature>
<feature type="domain" description="Sushi" evidence="8">
    <location>
        <begin position="270"/>
        <end position="330"/>
    </location>
</feature>
<feature type="domain" description="Sushi" evidence="8">
    <location>
        <begin position="1491"/>
        <end position="1557"/>
    </location>
</feature>
<feature type="domain" description="Sushi" evidence="8">
    <location>
        <begin position="1623"/>
        <end position="1693"/>
    </location>
</feature>
<gene>
    <name evidence="9" type="ORF">OFUS_LOCUS9483</name>
</gene>
<organism evidence="9 10">
    <name type="scientific">Owenia fusiformis</name>
    <name type="common">Polychaete worm</name>
    <dbReference type="NCBI Taxonomy" id="6347"/>
    <lineage>
        <taxon>Eukaryota</taxon>
        <taxon>Metazoa</taxon>
        <taxon>Spiralia</taxon>
        <taxon>Lophotrochozoa</taxon>
        <taxon>Annelida</taxon>
        <taxon>Polychaeta</taxon>
        <taxon>Sedentaria</taxon>
        <taxon>Canalipalpata</taxon>
        <taxon>Sabellida</taxon>
        <taxon>Oweniida</taxon>
        <taxon>Oweniidae</taxon>
        <taxon>Owenia</taxon>
    </lineage>
</organism>
<feature type="domain" description="Sushi" evidence="8">
    <location>
        <begin position="1754"/>
        <end position="1818"/>
    </location>
</feature>
<reference evidence="9" key="1">
    <citation type="submission" date="2022-03" db="EMBL/GenBank/DDBJ databases">
        <authorList>
            <person name="Martin C."/>
        </authorList>
    </citation>
    <scope>NUCLEOTIDE SEQUENCE</scope>
</reference>
<feature type="non-terminal residue" evidence="9">
    <location>
        <position position="1"/>
    </location>
</feature>
<feature type="disulfide bond" evidence="5">
    <location>
        <begin position="2693"/>
        <end position="2736"/>
    </location>
</feature>
<feature type="domain" description="Sushi" evidence="8">
    <location>
        <begin position="1038"/>
        <end position="1097"/>
    </location>
</feature>
<feature type="domain" description="Sushi" evidence="8">
    <location>
        <begin position="529"/>
        <end position="588"/>
    </location>
</feature>
<evidence type="ECO:0000256" key="3">
    <source>
        <dbReference type="ARBA" id="ARBA00023157"/>
    </source>
</evidence>
<dbReference type="Gene3D" id="2.10.70.10">
    <property type="entry name" value="Complement Module, domain 1"/>
    <property type="match status" value="43"/>
</dbReference>
<feature type="domain" description="Sushi" evidence="8">
    <location>
        <begin position="901"/>
        <end position="962"/>
    </location>
</feature>
<feature type="domain" description="Sushi" evidence="8">
    <location>
        <begin position="152"/>
        <end position="208"/>
    </location>
</feature>
<dbReference type="CDD" id="cd00033">
    <property type="entry name" value="CCP"/>
    <property type="match status" value="31"/>
</dbReference>
<feature type="disulfide bond" evidence="5">
    <location>
        <begin position="3038"/>
        <end position="3065"/>
    </location>
</feature>
<feature type="domain" description="Sushi" evidence="8">
    <location>
        <begin position="3267"/>
        <end position="3327"/>
    </location>
</feature>
<feature type="domain" description="Sushi" evidence="8">
    <location>
        <begin position="2691"/>
        <end position="2751"/>
    </location>
</feature>
<feature type="domain" description="Sushi" evidence="8">
    <location>
        <begin position="1895"/>
        <end position="1954"/>
    </location>
</feature>
<keyword evidence="1 5" id="KW-0768">Sushi</keyword>
<evidence type="ECO:0000256" key="5">
    <source>
        <dbReference type="PROSITE-ProRule" id="PRU00302"/>
    </source>
</evidence>
<feature type="region of interest" description="Disordered" evidence="6">
    <location>
        <begin position="1230"/>
        <end position="1252"/>
    </location>
</feature>
<name>A0A8S4NS22_OWEFU</name>
<evidence type="ECO:0000259" key="8">
    <source>
        <dbReference type="PROSITE" id="PS50923"/>
    </source>
</evidence>
<dbReference type="PANTHER" id="PTHR19325">
    <property type="entry name" value="COMPLEMENT COMPONENT-RELATED SUSHI DOMAIN-CONTAINING"/>
    <property type="match status" value="1"/>
</dbReference>
<feature type="domain" description="Sushi" evidence="8">
    <location>
        <begin position="589"/>
        <end position="647"/>
    </location>
</feature>
<evidence type="ECO:0000313" key="9">
    <source>
        <dbReference type="EMBL" id="CAH1783116.1"/>
    </source>
</evidence>
<dbReference type="SUPFAM" id="SSF57535">
    <property type="entry name" value="Complement control module/SCR domain"/>
    <property type="match status" value="44"/>
</dbReference>
<feature type="domain" description="Sushi" evidence="8">
    <location>
        <begin position="2552"/>
        <end position="2614"/>
    </location>
</feature>
<feature type="domain" description="Sushi" evidence="8">
    <location>
        <begin position="3131"/>
        <end position="3205"/>
    </location>
</feature>
<feature type="domain" description="Sushi" evidence="8">
    <location>
        <begin position="842"/>
        <end position="900"/>
    </location>
</feature>
<feature type="domain" description="Sushi" evidence="8">
    <location>
        <begin position="1694"/>
        <end position="1753"/>
    </location>
</feature>
<keyword evidence="2" id="KW-0677">Repeat</keyword>